<organism evidence="1">
    <name type="scientific">Solibacter usitatus (strain Ellin6076)</name>
    <dbReference type="NCBI Taxonomy" id="234267"/>
    <lineage>
        <taxon>Bacteria</taxon>
        <taxon>Pseudomonadati</taxon>
        <taxon>Acidobacteriota</taxon>
        <taxon>Terriglobia</taxon>
        <taxon>Bryobacterales</taxon>
        <taxon>Solibacteraceae</taxon>
        <taxon>Candidatus Solibacter</taxon>
    </lineage>
</organism>
<dbReference type="Gene3D" id="3.30.460.10">
    <property type="entry name" value="Beta Polymerase, domain 2"/>
    <property type="match status" value="1"/>
</dbReference>
<dbReference type="eggNOG" id="COG1708">
    <property type="taxonomic scope" value="Bacteria"/>
</dbReference>
<reference evidence="1" key="1">
    <citation type="submission" date="2006-10" db="EMBL/GenBank/DDBJ databases">
        <title>Complete sequence of Solibacter usitatus Ellin6076.</title>
        <authorList>
            <consortium name="US DOE Joint Genome Institute"/>
            <person name="Copeland A."/>
            <person name="Lucas S."/>
            <person name="Lapidus A."/>
            <person name="Barry K."/>
            <person name="Detter J.C."/>
            <person name="Glavina del Rio T."/>
            <person name="Hammon N."/>
            <person name="Israni S."/>
            <person name="Dalin E."/>
            <person name="Tice H."/>
            <person name="Pitluck S."/>
            <person name="Thompson L.S."/>
            <person name="Brettin T."/>
            <person name="Bruce D."/>
            <person name="Han C."/>
            <person name="Tapia R."/>
            <person name="Gilna P."/>
            <person name="Schmutz J."/>
            <person name="Larimer F."/>
            <person name="Land M."/>
            <person name="Hauser L."/>
            <person name="Kyrpides N."/>
            <person name="Mikhailova N."/>
            <person name="Janssen P.H."/>
            <person name="Kuske C.R."/>
            <person name="Richardson P."/>
        </authorList>
    </citation>
    <scope>NUCLEOTIDE SEQUENCE</scope>
    <source>
        <strain evidence="1">Ellin6076</strain>
    </source>
</reference>
<dbReference type="STRING" id="234267.Acid_0972"/>
<dbReference type="OrthoDB" id="129321at2"/>
<accession>Q02AF2</accession>
<dbReference type="KEGG" id="sus:Acid_0972"/>
<name>Q02AF2_SOLUE</name>
<dbReference type="InParanoid" id="Q02AF2"/>
<dbReference type="SUPFAM" id="SSF81301">
    <property type="entry name" value="Nucleotidyltransferase"/>
    <property type="match status" value="1"/>
</dbReference>
<evidence type="ECO:0008006" key="2">
    <source>
        <dbReference type="Google" id="ProtNLM"/>
    </source>
</evidence>
<sequence length="236" mass="26703">MDKLLAQLVERLQKAHGERLLSVILYGSAASGDHQEKFSDYNILCVLSEITPRELEAGEDIFRWWREQCSPAPLLLTEHELATATDCFAIEFLDIQRSHRILFGKDVITPLVVDQSFYRAEVEHELRAKLLRLRQKAGGVLSNPDLLRRLLLDSISTFCVLFRHALLLTGAEVGTHKRDVIARSREVFGLDTAAFEILLDVREGRRKPRDFEPVDTLSACLKGIAQVIDAVDQLAK</sequence>
<gene>
    <name evidence="1" type="ordered locus">Acid_0972</name>
</gene>
<dbReference type="EMBL" id="CP000473">
    <property type="protein sequence ID" value="ABJ81970.1"/>
    <property type="molecule type" value="Genomic_DNA"/>
</dbReference>
<dbReference type="AlphaFoldDB" id="Q02AF2"/>
<proteinExistence type="predicted"/>
<dbReference type="CDD" id="cd05403">
    <property type="entry name" value="NT_KNTase_like"/>
    <property type="match status" value="1"/>
</dbReference>
<dbReference type="HOGENOM" id="CLU_085735_0_0_0"/>
<protein>
    <recommendedName>
        <fullName evidence="2">DNA polymerase, beta domain protein region</fullName>
    </recommendedName>
</protein>
<dbReference type="InterPro" id="IPR043519">
    <property type="entry name" value="NT_sf"/>
</dbReference>
<evidence type="ECO:0000313" key="1">
    <source>
        <dbReference type="EMBL" id="ABJ81970.1"/>
    </source>
</evidence>